<organism evidence="2">
    <name type="scientific">Candidatus Kentrum sp. SD</name>
    <dbReference type="NCBI Taxonomy" id="2126332"/>
    <lineage>
        <taxon>Bacteria</taxon>
        <taxon>Pseudomonadati</taxon>
        <taxon>Pseudomonadota</taxon>
        <taxon>Gammaproteobacteria</taxon>
        <taxon>Candidatus Kentrum</taxon>
    </lineage>
</organism>
<evidence type="ECO:0000313" key="2">
    <source>
        <dbReference type="EMBL" id="VFK36966.1"/>
    </source>
</evidence>
<accession>A0A450Y623</accession>
<gene>
    <name evidence="3" type="ORF">BECKSD772E_GA0070983_101326</name>
    <name evidence="2" type="ORF">BECKSD772F_GA0070984_10085</name>
</gene>
<dbReference type="EMBL" id="CAADFR010000008">
    <property type="protein sequence ID" value="VFK36966.1"/>
    <property type="molecule type" value="Genomic_DNA"/>
</dbReference>
<protein>
    <recommendedName>
        <fullName evidence="4">Transposase</fullName>
    </recommendedName>
</protein>
<name>A0A450Y623_9GAMM</name>
<evidence type="ECO:0000256" key="1">
    <source>
        <dbReference type="SAM" id="Phobius"/>
    </source>
</evidence>
<proteinExistence type="predicted"/>
<keyword evidence="1" id="KW-0472">Membrane</keyword>
<evidence type="ECO:0008006" key="4">
    <source>
        <dbReference type="Google" id="ProtNLM"/>
    </source>
</evidence>
<evidence type="ECO:0000313" key="3">
    <source>
        <dbReference type="EMBL" id="VFK42046.1"/>
    </source>
</evidence>
<sequence>MLRNHRRLPRNWFWAVKRFSSGVVEGFNNKARPTGKVYLLILRIGTLLFGIFFSTKKWNISFISRSASQMGQVLIVPY</sequence>
<feature type="transmembrane region" description="Helical" evidence="1">
    <location>
        <begin position="37"/>
        <end position="55"/>
    </location>
</feature>
<reference evidence="2" key="1">
    <citation type="submission" date="2019-02" db="EMBL/GenBank/DDBJ databases">
        <authorList>
            <person name="Gruber-Vodicka R. H."/>
            <person name="Seah K. B. B."/>
        </authorList>
    </citation>
    <scope>NUCLEOTIDE SEQUENCE</scope>
    <source>
        <strain evidence="3">BECK_S1320</strain>
        <strain evidence="2">BECK_S1321</strain>
    </source>
</reference>
<keyword evidence="1" id="KW-0812">Transmembrane</keyword>
<keyword evidence="1" id="KW-1133">Transmembrane helix</keyword>
<dbReference type="AlphaFoldDB" id="A0A450Y623"/>
<dbReference type="EMBL" id="CAADFU010000013">
    <property type="protein sequence ID" value="VFK42046.1"/>
    <property type="molecule type" value="Genomic_DNA"/>
</dbReference>